<dbReference type="Pfam" id="PF05591">
    <property type="entry name" value="T6SS_VipA"/>
    <property type="match status" value="1"/>
</dbReference>
<dbReference type="InterPro" id="IPR008312">
    <property type="entry name" value="T6SS_TssB1"/>
</dbReference>
<name>A0AAE6FUI5_MYXXA</name>
<dbReference type="InterPro" id="IPR010269">
    <property type="entry name" value="T6SS_TssC-like"/>
</dbReference>
<reference evidence="2 3" key="1">
    <citation type="journal article" date="2019" name="Science">
        <title>Social genes are selection hotspots in kin groups of a soil microbe.</title>
        <authorList>
            <person name="Wielgoss S."/>
            <person name="Wolfensberger R."/>
            <person name="Sun L."/>
            <person name="Fiegna F."/>
            <person name="Velicer G.J."/>
        </authorList>
    </citation>
    <scope>NUCLEOTIDE SEQUENCE [LARGE SCALE GENOMIC DNA]</scope>
    <source>
        <strain evidence="2 3">MC3.5.9c15</strain>
    </source>
</reference>
<accession>A0AAE6FUI5</accession>
<dbReference type="AlphaFoldDB" id="A0AAE6FUI5"/>
<feature type="region of interest" description="Disordered" evidence="1">
    <location>
        <begin position="139"/>
        <end position="158"/>
    </location>
</feature>
<gene>
    <name evidence="2" type="ORF">BHS09_00500</name>
</gene>
<evidence type="ECO:0000313" key="2">
    <source>
        <dbReference type="EMBL" id="QDE65607.1"/>
    </source>
</evidence>
<dbReference type="PANTHER" id="PTHR35565">
    <property type="entry name" value="CYTOPLASMIC PROTEIN-RELATED"/>
    <property type="match status" value="1"/>
</dbReference>
<sequence length="561" mass="58943">MEGMRDMSQNGSSAESARVRWLVVGAFSPSPSGRRFPLTVNTFGDELTRAASGLRVTVADRLGAGDTRTVELSFDRLRAFSFADVITRVPELRALQHLHESLSTSDPLRTLTPEEAATRVATVTGPGRLPDAVAEALRAASAPPAAPTAPAAPTESGEDLVETLLSRADASTPAAASRAVDAFLRAINPRVPATPAPVVTPEAATRQTARDLVEEALLLTAKDLLGAEPVAQLESGWRGLKWLLDQVPASSGISVEVLDVARAGLLDAVQGALGAEPFERPDAVFIVDATDDVALLGKLAAMGERAQLPVVAAVSAPLLGVAQAELATALEEEREQVSEAWTELRQDESARWLCAVINRAVVASEGRGAARRVSFTSPALAVAAMLAASFRDTSAFARIMGQQGGLKAPAMWELPTGRDTGLSIPTEHFLPIRAQARLEERGILGLGSGRNADAVLLAAAPMVFGGGYAVPLPAQLLTGRIVRFATWVRDQLPAGTGGDDVDAIFSQAAEVFLFRGATENGQLRGQLVATDNGRGVHVTATVRPEHAGTRFQLAFTLPLRG</sequence>
<proteinExistence type="predicted"/>
<evidence type="ECO:0008006" key="4">
    <source>
        <dbReference type="Google" id="ProtNLM"/>
    </source>
</evidence>
<feature type="compositionally biased region" description="Low complexity" evidence="1">
    <location>
        <begin position="139"/>
        <end position="153"/>
    </location>
</feature>
<dbReference type="EMBL" id="CP017174">
    <property type="protein sequence ID" value="QDE65607.1"/>
    <property type="molecule type" value="Genomic_DNA"/>
</dbReference>
<evidence type="ECO:0000256" key="1">
    <source>
        <dbReference type="SAM" id="MobiDB-lite"/>
    </source>
</evidence>
<dbReference type="Proteomes" id="UP000320179">
    <property type="component" value="Chromosome"/>
</dbReference>
<protein>
    <recommendedName>
        <fullName evidence="4">TssC1 N-terminal domain-containing protein</fullName>
    </recommendedName>
</protein>
<evidence type="ECO:0000313" key="3">
    <source>
        <dbReference type="Proteomes" id="UP000320179"/>
    </source>
</evidence>
<organism evidence="2 3">
    <name type="scientific">Myxococcus xanthus</name>
    <dbReference type="NCBI Taxonomy" id="34"/>
    <lineage>
        <taxon>Bacteria</taxon>
        <taxon>Pseudomonadati</taxon>
        <taxon>Myxococcota</taxon>
        <taxon>Myxococcia</taxon>
        <taxon>Myxococcales</taxon>
        <taxon>Cystobacterineae</taxon>
        <taxon>Myxococcaceae</taxon>
        <taxon>Myxococcus</taxon>
    </lineage>
</organism>
<dbReference type="PANTHER" id="PTHR35565:SF1">
    <property type="entry name" value="TYPE VI SECRETION SYSTEM CONTRACTILE SHEATH LARGE SUBUNIT"/>
    <property type="match status" value="1"/>
</dbReference>